<dbReference type="Proteomes" id="UP000594480">
    <property type="component" value="Chromosome"/>
</dbReference>
<evidence type="ECO:0000313" key="3">
    <source>
        <dbReference type="Proteomes" id="UP000594480"/>
    </source>
</evidence>
<feature type="transmembrane region" description="Helical" evidence="1">
    <location>
        <begin position="47"/>
        <end position="70"/>
    </location>
</feature>
<keyword evidence="1" id="KW-0472">Membrane</keyword>
<evidence type="ECO:0000256" key="1">
    <source>
        <dbReference type="SAM" id="Phobius"/>
    </source>
</evidence>
<dbReference type="AlphaFoldDB" id="A0A7S8MWK6"/>
<evidence type="ECO:0000313" key="2">
    <source>
        <dbReference type="EMBL" id="QPE04018.1"/>
    </source>
</evidence>
<proteinExistence type="predicted"/>
<reference evidence="2 3" key="1">
    <citation type="submission" date="2020-11" db="EMBL/GenBank/DDBJ databases">
        <title>Amino acid is mineralized and recycled by bacteria in oceanic microbiome.</title>
        <authorList>
            <person name="Zheng L.Y."/>
        </authorList>
    </citation>
    <scope>NUCLEOTIDE SEQUENCE [LARGE SCALE GENOMIC DNA]</scope>
    <source>
        <strain evidence="2 3">A32-1</strain>
    </source>
</reference>
<organism evidence="2 3">
    <name type="scientific">Microbacterium schleiferi</name>
    <dbReference type="NCBI Taxonomy" id="69362"/>
    <lineage>
        <taxon>Bacteria</taxon>
        <taxon>Bacillati</taxon>
        <taxon>Actinomycetota</taxon>
        <taxon>Actinomycetes</taxon>
        <taxon>Micrococcales</taxon>
        <taxon>Microbacteriaceae</taxon>
        <taxon>Microbacterium</taxon>
    </lineage>
</organism>
<dbReference type="EMBL" id="CP064760">
    <property type="protein sequence ID" value="QPE04018.1"/>
    <property type="molecule type" value="Genomic_DNA"/>
</dbReference>
<keyword evidence="1" id="KW-1133">Transmembrane helix</keyword>
<name>A0A7S8MWK6_9MICO</name>
<sequence>MKTVSETDLLDALRAADPAAQVTLTGADATAAVHRSRPGRPERRRRLIWATALAAVAVVGIPVGAVAMGLSARTGWFGSPNPGDDRGTVVSTESDDTEWLDLGADDLPDVVASLYPAWLPLAPGVSADALTARVTDTMAQQNALAQETLVRRTYEYLAYRDWIGAWITAYDTGDTAGQAKAAAVLTDAAGWPAMVETDGGGVTDIMRAFAERIAAGDAEAAQALAQIENAPGWDGNDRSALGDEIYNTVLGENK</sequence>
<protein>
    <submittedName>
        <fullName evidence="2">Uncharacterized protein</fullName>
    </submittedName>
</protein>
<dbReference type="KEGG" id="msf:IT882_12415"/>
<keyword evidence="3" id="KW-1185">Reference proteome</keyword>
<dbReference type="RefSeq" id="WP_195692109.1">
    <property type="nucleotide sequence ID" value="NZ_CP064760.1"/>
</dbReference>
<keyword evidence="1" id="KW-0812">Transmembrane</keyword>
<gene>
    <name evidence="2" type="ORF">IT882_12415</name>
</gene>
<accession>A0A7S8MWK6</accession>